<gene>
    <name evidence="1" type="ORF">H261_16872</name>
</gene>
<comment type="caution">
    <text evidence="1">The sequence shown here is derived from an EMBL/GenBank/DDBJ whole genome shotgun (WGS) entry which is preliminary data.</text>
</comment>
<proteinExistence type="predicted"/>
<evidence type="ECO:0000313" key="2">
    <source>
        <dbReference type="Proteomes" id="UP000011744"/>
    </source>
</evidence>
<name>M3A886_9PROT</name>
<organism evidence="1 2">
    <name type="scientific">Paramagnetospirillum caucaseum</name>
    <dbReference type="NCBI Taxonomy" id="1244869"/>
    <lineage>
        <taxon>Bacteria</taxon>
        <taxon>Pseudomonadati</taxon>
        <taxon>Pseudomonadota</taxon>
        <taxon>Alphaproteobacteria</taxon>
        <taxon>Rhodospirillales</taxon>
        <taxon>Magnetospirillaceae</taxon>
        <taxon>Paramagnetospirillum</taxon>
    </lineage>
</organism>
<keyword evidence="2" id="KW-1185">Reference proteome</keyword>
<dbReference type="AlphaFoldDB" id="M3A886"/>
<dbReference type="PATRIC" id="fig|1244869.3.peg.3389"/>
<dbReference type="EMBL" id="AONQ01000054">
    <property type="protein sequence ID" value="EME68719.1"/>
    <property type="molecule type" value="Genomic_DNA"/>
</dbReference>
<evidence type="ECO:0000313" key="1">
    <source>
        <dbReference type="EMBL" id="EME68719.1"/>
    </source>
</evidence>
<dbReference type="Proteomes" id="UP000011744">
    <property type="component" value="Unassembled WGS sequence"/>
</dbReference>
<dbReference type="RefSeq" id="WP_008619827.1">
    <property type="nucleotide sequence ID" value="NZ_AONQ01000054.1"/>
</dbReference>
<accession>M3A886</accession>
<dbReference type="STRING" id="1244869.H261_16872"/>
<sequence>MKFNEITKEKPGSLSVNDFCRWAGIGRTAAYAEMKAGRLTARKFGRRTFIPMVEAERWLNSLPPQRT</sequence>
<protein>
    <submittedName>
        <fullName evidence="1">Excisionase</fullName>
    </submittedName>
</protein>
<reference evidence="1 2" key="1">
    <citation type="journal article" date="2014" name="Genome Announc.">
        <title>Draft Genome Sequence of Magnetospirillum sp. Strain SO-1, a Freshwater Magnetotactic Bacterium Isolated from the Ol'khovka River, Russia.</title>
        <authorList>
            <person name="Grouzdev D.S."/>
            <person name="Dziuba M.V."/>
            <person name="Sukhacheva M.S."/>
            <person name="Mardanov A.V."/>
            <person name="Beletskiy A.V."/>
            <person name="Kuznetsov B.B."/>
            <person name="Skryabin K.G."/>
        </authorList>
    </citation>
    <scope>NUCLEOTIDE SEQUENCE [LARGE SCALE GENOMIC DNA]</scope>
    <source>
        <strain evidence="1 2">SO-1</strain>
    </source>
</reference>
<dbReference type="eggNOG" id="ENOG5033FP9">
    <property type="taxonomic scope" value="Bacteria"/>
</dbReference>